<gene>
    <name evidence="17" type="primary">apoc2</name>
</gene>
<comment type="function">
    <text evidence="14">Component of chylomicrons, very low-density lipoproteins (VLDL), low-density lipoproteins (LDL), and high-density lipoproteins (HDL) in plasma. Plays an important role in lipoprotein metabolism as an activator of lipoprotein lipase.</text>
</comment>
<keyword evidence="8 14" id="KW-0345">HDL</keyword>
<dbReference type="RefSeq" id="XP_042564965.1">
    <property type="nucleotide sequence ID" value="XM_042709031.1"/>
</dbReference>
<accession>A0A8M1KQR9</accession>
<dbReference type="InterPro" id="IPR008019">
    <property type="entry name" value="Apo-CII"/>
</dbReference>
<comment type="similarity">
    <text evidence="2 14">Belongs to the apolipoprotein C2 family.</text>
</comment>
<proteinExistence type="inferred from homology"/>
<evidence type="ECO:0000256" key="10">
    <source>
        <dbReference type="ARBA" id="ARBA00023055"/>
    </source>
</evidence>
<dbReference type="GO" id="GO:0042627">
    <property type="term" value="C:chylomicron"/>
    <property type="evidence" value="ECO:0007669"/>
    <property type="project" value="UniProtKB-UniRule"/>
</dbReference>
<keyword evidence="12 14" id="KW-0850">VLDL</keyword>
<name>A0A8M1KQR9_CLUHA</name>
<evidence type="ECO:0000313" key="17">
    <source>
        <dbReference type="RefSeq" id="XP_042564965.1"/>
    </source>
</evidence>
<evidence type="ECO:0000256" key="5">
    <source>
        <dbReference type="ARBA" id="ARBA00022513"/>
    </source>
</evidence>
<dbReference type="GO" id="GO:0034362">
    <property type="term" value="C:low-density lipoprotein particle"/>
    <property type="evidence" value="ECO:0007669"/>
    <property type="project" value="UniProtKB-UniRule"/>
</dbReference>
<protein>
    <recommendedName>
        <fullName evidence="3 14">Apolipoprotein C-II</fullName>
        <shortName evidence="14">Apo-CII</shortName>
        <shortName evidence="14">ApoC-II</shortName>
    </recommendedName>
    <alternativeName>
        <fullName evidence="13 14">Apolipoprotein C2</fullName>
    </alternativeName>
</protein>
<evidence type="ECO:0000313" key="16">
    <source>
        <dbReference type="Proteomes" id="UP000515152"/>
    </source>
</evidence>
<organism evidence="16 17">
    <name type="scientific">Clupea harengus</name>
    <name type="common">Atlantic herring</name>
    <dbReference type="NCBI Taxonomy" id="7950"/>
    <lineage>
        <taxon>Eukaryota</taxon>
        <taxon>Metazoa</taxon>
        <taxon>Chordata</taxon>
        <taxon>Craniata</taxon>
        <taxon>Vertebrata</taxon>
        <taxon>Euteleostomi</taxon>
        <taxon>Actinopterygii</taxon>
        <taxon>Neopterygii</taxon>
        <taxon>Teleostei</taxon>
        <taxon>Clupei</taxon>
        <taxon>Clupeiformes</taxon>
        <taxon>Clupeoidei</taxon>
        <taxon>Clupeidae</taxon>
        <taxon>Clupea</taxon>
    </lineage>
</organism>
<evidence type="ECO:0000256" key="11">
    <source>
        <dbReference type="ARBA" id="ARBA00023098"/>
    </source>
</evidence>
<dbReference type="GO" id="GO:0060216">
    <property type="term" value="P:definitive hemopoiesis"/>
    <property type="evidence" value="ECO:0007669"/>
    <property type="project" value="Ensembl"/>
</dbReference>
<evidence type="ECO:0000256" key="6">
    <source>
        <dbReference type="ARBA" id="ARBA00022525"/>
    </source>
</evidence>
<dbReference type="Proteomes" id="UP000515152">
    <property type="component" value="Chromosome 11"/>
</dbReference>
<dbReference type="CTD" id="344"/>
<dbReference type="GO" id="GO:0034361">
    <property type="term" value="C:very-low-density lipoprotein particle"/>
    <property type="evidence" value="ECO:0007669"/>
    <property type="project" value="UniProtKB-UniRule"/>
</dbReference>
<dbReference type="InterPro" id="IPR023121">
    <property type="entry name" value="ApoC-II_dom_sf"/>
</dbReference>
<evidence type="ECO:0000256" key="1">
    <source>
        <dbReference type="ARBA" id="ARBA00004613"/>
    </source>
</evidence>
<dbReference type="GO" id="GO:0016042">
    <property type="term" value="P:lipid catabolic process"/>
    <property type="evidence" value="ECO:0007669"/>
    <property type="project" value="UniProtKB-UniRule"/>
</dbReference>
<dbReference type="GO" id="GO:0060697">
    <property type="term" value="P:positive regulation of phospholipid catabolic process"/>
    <property type="evidence" value="ECO:0007669"/>
    <property type="project" value="TreeGrafter"/>
</dbReference>
<evidence type="ECO:0000256" key="9">
    <source>
        <dbReference type="ARBA" id="ARBA00022963"/>
    </source>
</evidence>
<keyword evidence="6 14" id="KW-0964">Secreted</keyword>
<keyword evidence="14 15" id="KW-0732">Signal</keyword>
<sequence length="98" mass="11070">MRNLLVIAVLIALCTVGAESFRVRRQDTEEEGTMTLVMDSLKGYYDTTITTASGYLDNLKGMRLEEKAKNLFEETTTAVKTYGGILQDQLYHLFTQSH</sequence>
<dbReference type="AlphaFoldDB" id="A0A8M1KQR9"/>
<dbReference type="GeneID" id="122133256"/>
<dbReference type="GO" id="GO:0042159">
    <property type="term" value="P:lipoprotein catabolic process"/>
    <property type="evidence" value="ECO:0007669"/>
    <property type="project" value="Ensembl"/>
</dbReference>
<dbReference type="Pfam" id="PF05355">
    <property type="entry name" value="Apo-CII"/>
    <property type="match status" value="1"/>
</dbReference>
<feature type="chain" id="PRO_5035449542" description="Apolipoprotein C-II" evidence="15">
    <location>
        <begin position="21"/>
        <end position="98"/>
    </location>
</feature>
<evidence type="ECO:0000256" key="7">
    <source>
        <dbReference type="ARBA" id="ARBA00022710"/>
    </source>
</evidence>
<dbReference type="Gene3D" id="1.10.1440.10">
    <property type="entry name" value="Apolipoprotein C-II"/>
    <property type="match status" value="1"/>
</dbReference>
<keyword evidence="9 14" id="KW-0442">Lipid degradation</keyword>
<keyword evidence="7 14" id="KW-0427">LDL</keyword>
<keyword evidence="5 14" id="KW-0162">Chylomicron</keyword>
<keyword evidence="11 14" id="KW-0443">Lipid metabolism</keyword>
<dbReference type="KEGG" id="char:122133256"/>
<dbReference type="OrthoDB" id="9881800at2759"/>
<evidence type="ECO:0000256" key="15">
    <source>
        <dbReference type="SAM" id="SignalP"/>
    </source>
</evidence>
<dbReference type="GO" id="GO:0043274">
    <property type="term" value="F:phospholipase binding"/>
    <property type="evidence" value="ECO:0007669"/>
    <property type="project" value="TreeGrafter"/>
</dbReference>
<dbReference type="PANTHER" id="PTHR16566:SF0">
    <property type="entry name" value="APOLIPOPROTEIN C-II"/>
    <property type="match status" value="1"/>
</dbReference>
<evidence type="ECO:0000256" key="3">
    <source>
        <dbReference type="ARBA" id="ARBA00013947"/>
    </source>
</evidence>
<evidence type="ECO:0000256" key="4">
    <source>
        <dbReference type="ARBA" id="ARBA00022448"/>
    </source>
</evidence>
<dbReference type="GO" id="GO:0006869">
    <property type="term" value="P:lipid transport"/>
    <property type="evidence" value="ECO:0007669"/>
    <property type="project" value="UniProtKB-UniRule"/>
</dbReference>
<evidence type="ECO:0000256" key="2">
    <source>
        <dbReference type="ARBA" id="ARBA00007221"/>
    </source>
</evidence>
<evidence type="ECO:0000256" key="12">
    <source>
        <dbReference type="ARBA" id="ARBA00023313"/>
    </source>
</evidence>
<evidence type="ECO:0000256" key="13">
    <source>
        <dbReference type="ARBA" id="ARBA00031176"/>
    </source>
</evidence>
<keyword evidence="10 14" id="KW-0445">Lipid transport</keyword>
<reference evidence="17" key="1">
    <citation type="submission" date="2025-08" db="UniProtKB">
        <authorList>
            <consortium name="RefSeq"/>
        </authorList>
    </citation>
    <scope>IDENTIFICATION</scope>
</reference>
<feature type="signal peptide" evidence="15">
    <location>
        <begin position="1"/>
        <end position="20"/>
    </location>
</feature>
<keyword evidence="4 14" id="KW-0813">Transport</keyword>
<comment type="subcellular location">
    <subcellularLocation>
        <location evidence="1 14">Secreted</location>
    </subcellularLocation>
</comment>
<dbReference type="PANTHER" id="PTHR16566">
    <property type="entry name" value="APOLIPOPROTEIN C-II"/>
    <property type="match status" value="1"/>
</dbReference>
<keyword evidence="16" id="KW-1185">Reference proteome</keyword>
<dbReference type="GO" id="GO:0016004">
    <property type="term" value="F:phospholipase activator activity"/>
    <property type="evidence" value="ECO:0007669"/>
    <property type="project" value="TreeGrafter"/>
</dbReference>
<dbReference type="GO" id="GO:0034364">
    <property type="term" value="C:high-density lipoprotein particle"/>
    <property type="evidence" value="ECO:0007669"/>
    <property type="project" value="UniProtKB-KW"/>
</dbReference>
<evidence type="ECO:0000256" key="14">
    <source>
        <dbReference type="RuleBase" id="RU368054"/>
    </source>
</evidence>
<evidence type="ECO:0000256" key="8">
    <source>
        <dbReference type="ARBA" id="ARBA00022850"/>
    </source>
</evidence>